<feature type="transmembrane region" description="Helical" evidence="7">
    <location>
        <begin position="208"/>
        <end position="233"/>
    </location>
</feature>
<evidence type="ECO:0000256" key="5">
    <source>
        <dbReference type="ARBA" id="ARBA00023136"/>
    </source>
</evidence>
<evidence type="ECO:0000256" key="1">
    <source>
        <dbReference type="ARBA" id="ARBA00004141"/>
    </source>
</evidence>
<dbReference type="Pfam" id="PF00480">
    <property type="entry name" value="ROK"/>
    <property type="match status" value="1"/>
</dbReference>
<sequence>MRERIFNIVQRARPGDVVSHAYDVFIVAVAFLSIVPLMFRPQDMTPQMAAVMNMIDVVTVYLLFLDYILRWMTHDFKVGKAGKLGKGGWRVFARYPFTPLAIIDMLAILPSLGVLPESLKFLRVLRVTKMFRYSKNLTIVANVFRAQRNTLLSVLAVALMYIFVSGLVMFVNEPDTFDNFFDALYWATTALTTVGYGDVYPVTDLGKFISMVSSLFGIAVIALPAGIITGGFLEQVRQRDEDAEAYFRADERDPFKGRTPFSYESVRAWAKAHPKAVAYGVTMLACVLVNEALYFAALALGAPVWLDTVGTALAAVLLEPAAALIVGFANNLVLAMQFGNAGNLLYYALSAITALVYGAAFARGRRITARSLGWAALFLVVAEALISAVLAFSLAGGQLTTAAEQLYGSVLRGLGAPEAVAVFGALLVDKLADAVVVFAVAMGAARLVVGSRLDPARWFSRPVARAKGEESAEARAGADGEAGTGVGASSDAEASGGADAEVRAFGDAGTGAGASGPAVAVASVVTARACEAGSAGAMGVAGGAGSAGAGARSSEPAVAASSAGAACACEAGSAEAAGNAGSAGVAGSASAAEGVGAVDVAEDGGTVDAAEGAGASGTAGDFGVESAAVTAIPSADTAGVAAASAAVAPECAERYVLGIDVGGTHTKAGVFDLVGSRVASHAFGSQSVLADGSHVRLSREMRALLDQAGIDGRSVVGVGLAVPGAVAAEESLTLCPHIDLDLRSYKSLLLELFPRARVAVLNDADAAVLGDRWRGTSHDRQCENVALVTLGTGVGAGVVVRGRLLSGVHGAAGEVGHLCVNPSEEERCSCGKAGCLEQYASATGLVRHARAALFAAGDVASSDQAADVFPDARAVLDAVERRDPHARAALGRFSDALGFGLAQMACFADPDVFVLGGGLSERADLFIDAVRSRYRSCAVSACRDTPVVASSLGNECGVYGAAYRALQTLKDEGGLA</sequence>
<evidence type="ECO:0000256" key="3">
    <source>
        <dbReference type="ARBA" id="ARBA00022692"/>
    </source>
</evidence>
<dbReference type="InterPro" id="IPR049874">
    <property type="entry name" value="ROK_cs"/>
</dbReference>
<feature type="transmembrane region" description="Helical" evidence="7">
    <location>
        <begin position="312"/>
        <end position="332"/>
    </location>
</feature>
<keyword evidence="5 7" id="KW-0472">Membrane</keyword>
<name>A0A9D2VJD0_9ACTN</name>
<dbReference type="GO" id="GO:0005267">
    <property type="term" value="F:potassium channel activity"/>
    <property type="evidence" value="ECO:0007669"/>
    <property type="project" value="InterPro"/>
</dbReference>
<dbReference type="PANTHER" id="PTHR18964:SF149">
    <property type="entry name" value="BIFUNCTIONAL UDP-N-ACETYLGLUCOSAMINE 2-EPIMERASE_N-ACETYLMANNOSAMINE KINASE"/>
    <property type="match status" value="1"/>
</dbReference>
<keyword evidence="4 7" id="KW-1133">Transmembrane helix</keyword>
<reference evidence="9" key="1">
    <citation type="journal article" date="2021" name="PeerJ">
        <title>Extensive microbial diversity within the chicken gut microbiome revealed by metagenomics and culture.</title>
        <authorList>
            <person name="Gilroy R."/>
            <person name="Ravi A."/>
            <person name="Getino M."/>
            <person name="Pursley I."/>
            <person name="Horton D.L."/>
            <person name="Alikhan N.F."/>
            <person name="Baker D."/>
            <person name="Gharbi K."/>
            <person name="Hall N."/>
            <person name="Watson M."/>
            <person name="Adriaenssens E.M."/>
            <person name="Foster-Nyarko E."/>
            <person name="Jarju S."/>
            <person name="Secka A."/>
            <person name="Antonio M."/>
            <person name="Oren A."/>
            <person name="Chaudhuri R.R."/>
            <person name="La Ragione R."/>
            <person name="Hildebrand F."/>
            <person name="Pallen M.J."/>
        </authorList>
    </citation>
    <scope>NUCLEOTIDE SEQUENCE</scope>
    <source>
        <strain evidence="9">USAMLcec12-2067</strain>
    </source>
</reference>
<feature type="transmembrane region" description="Helical" evidence="7">
    <location>
        <begin position="51"/>
        <end position="71"/>
    </location>
</feature>
<dbReference type="AlphaFoldDB" id="A0A9D2VJD0"/>
<evidence type="ECO:0000313" key="9">
    <source>
        <dbReference type="EMBL" id="HJH42749.1"/>
    </source>
</evidence>
<evidence type="ECO:0000259" key="8">
    <source>
        <dbReference type="Pfam" id="PF00520"/>
    </source>
</evidence>
<gene>
    <name evidence="9" type="ORF">K8V16_03045</name>
</gene>
<comment type="similarity">
    <text evidence="2">Belongs to the ROK (NagC/XylR) family.</text>
</comment>
<dbReference type="PANTHER" id="PTHR18964">
    <property type="entry name" value="ROK (REPRESSOR, ORF, KINASE) FAMILY"/>
    <property type="match status" value="1"/>
</dbReference>
<dbReference type="EMBL" id="DYZL01000051">
    <property type="protein sequence ID" value="HJH42749.1"/>
    <property type="molecule type" value="Genomic_DNA"/>
</dbReference>
<feature type="transmembrane region" description="Helical" evidence="7">
    <location>
        <begin position="374"/>
        <end position="394"/>
    </location>
</feature>
<feature type="domain" description="Ion transport" evidence="8">
    <location>
        <begin position="21"/>
        <end position="238"/>
    </location>
</feature>
<evidence type="ECO:0000256" key="2">
    <source>
        <dbReference type="ARBA" id="ARBA00006479"/>
    </source>
</evidence>
<dbReference type="Pfam" id="PF00520">
    <property type="entry name" value="Ion_trans"/>
    <property type="match status" value="1"/>
</dbReference>
<comment type="subcellular location">
    <subcellularLocation>
        <location evidence="1">Membrane</location>
        <topology evidence="1">Multi-pass membrane protein</topology>
    </subcellularLocation>
</comment>
<protein>
    <submittedName>
        <fullName evidence="9">ROK family protein</fullName>
    </submittedName>
</protein>
<feature type="transmembrane region" description="Helical" evidence="7">
    <location>
        <begin position="406"/>
        <end position="428"/>
    </location>
</feature>
<evidence type="ECO:0000256" key="6">
    <source>
        <dbReference type="SAM" id="MobiDB-lite"/>
    </source>
</evidence>
<dbReference type="GO" id="GO:0016020">
    <property type="term" value="C:membrane"/>
    <property type="evidence" value="ECO:0007669"/>
    <property type="project" value="UniProtKB-SubCell"/>
</dbReference>
<dbReference type="PROSITE" id="PS01125">
    <property type="entry name" value="ROK"/>
    <property type="match status" value="1"/>
</dbReference>
<comment type="caution">
    <text evidence="9">The sequence shown here is derived from an EMBL/GenBank/DDBJ whole genome shotgun (WGS) entry which is preliminary data.</text>
</comment>
<dbReference type="InterPro" id="IPR000600">
    <property type="entry name" value="ROK"/>
</dbReference>
<organism evidence="9 10">
    <name type="scientific">Rubneribacter badeniensis</name>
    <dbReference type="NCBI Taxonomy" id="2070688"/>
    <lineage>
        <taxon>Bacteria</taxon>
        <taxon>Bacillati</taxon>
        <taxon>Actinomycetota</taxon>
        <taxon>Coriobacteriia</taxon>
        <taxon>Eggerthellales</taxon>
        <taxon>Eggerthellaceae</taxon>
        <taxon>Rubneribacter</taxon>
    </lineage>
</organism>
<dbReference type="Gene3D" id="3.30.420.40">
    <property type="match status" value="2"/>
</dbReference>
<dbReference type="InterPro" id="IPR043129">
    <property type="entry name" value="ATPase_NBD"/>
</dbReference>
<dbReference type="InterPro" id="IPR005821">
    <property type="entry name" value="Ion_trans_dom"/>
</dbReference>
<dbReference type="InterPro" id="IPR003280">
    <property type="entry name" value="2pore_dom_K_chnl"/>
</dbReference>
<feature type="region of interest" description="Disordered" evidence="6">
    <location>
        <begin position="470"/>
        <end position="494"/>
    </location>
</feature>
<dbReference type="Gene3D" id="1.20.120.350">
    <property type="entry name" value="Voltage-gated potassium channels. Chain C"/>
    <property type="match status" value="1"/>
</dbReference>
<dbReference type="Gene3D" id="1.10.287.70">
    <property type="match status" value="1"/>
</dbReference>
<reference evidence="9" key="2">
    <citation type="submission" date="2021-09" db="EMBL/GenBank/DDBJ databases">
        <authorList>
            <person name="Gilroy R."/>
        </authorList>
    </citation>
    <scope>NUCLEOTIDE SEQUENCE</scope>
    <source>
        <strain evidence="9">USAMLcec12-2067</strain>
    </source>
</reference>
<proteinExistence type="inferred from homology"/>
<accession>A0A9D2VJD0</accession>
<dbReference type="PRINTS" id="PR00169">
    <property type="entry name" value="KCHANNEL"/>
</dbReference>
<feature type="transmembrane region" description="Helical" evidence="7">
    <location>
        <begin position="21"/>
        <end position="39"/>
    </location>
</feature>
<evidence type="ECO:0000313" key="10">
    <source>
        <dbReference type="Proteomes" id="UP000789325"/>
    </source>
</evidence>
<dbReference type="InterPro" id="IPR027359">
    <property type="entry name" value="Volt_channel_dom_sf"/>
</dbReference>
<evidence type="ECO:0000256" key="7">
    <source>
        <dbReference type="SAM" id="Phobius"/>
    </source>
</evidence>
<keyword evidence="3 7" id="KW-0812">Transmembrane</keyword>
<dbReference type="SUPFAM" id="SSF53067">
    <property type="entry name" value="Actin-like ATPase domain"/>
    <property type="match status" value="1"/>
</dbReference>
<feature type="transmembrane region" description="Helical" evidence="7">
    <location>
        <begin position="344"/>
        <end position="362"/>
    </location>
</feature>
<dbReference type="PRINTS" id="PR01333">
    <property type="entry name" value="2POREKCHANEL"/>
</dbReference>
<dbReference type="Proteomes" id="UP000789325">
    <property type="component" value="Unassembled WGS sequence"/>
</dbReference>
<feature type="transmembrane region" description="Helical" evidence="7">
    <location>
        <begin position="277"/>
        <end position="306"/>
    </location>
</feature>
<feature type="transmembrane region" description="Helical" evidence="7">
    <location>
        <begin position="151"/>
        <end position="171"/>
    </location>
</feature>
<evidence type="ECO:0000256" key="4">
    <source>
        <dbReference type="ARBA" id="ARBA00022989"/>
    </source>
</evidence>
<dbReference type="SUPFAM" id="SSF81324">
    <property type="entry name" value="Voltage-gated potassium channels"/>
    <property type="match status" value="1"/>
</dbReference>